<keyword evidence="2" id="KW-1185">Reference proteome</keyword>
<dbReference type="Proteomes" id="UP000790377">
    <property type="component" value="Unassembled WGS sequence"/>
</dbReference>
<sequence length="514" mass="58956">MYFIPAQNPLSLQVPTFFPKFTDVRPSGSSEMASQSEDQDIDTTIKIIDDEVLELKKQESNLLAHLHLLQDTIARKQARSGKLKNSRIPVYRLPNEILLACLNQAVRSWLTESTETDERMTTDCVESDYRPEGPIVFPCTHTPAIAHSHVSHHWRQIATNMSSLWTNLAVATRHERQLNIPQLRDYIDRAKSMPVTLTFRNLRWSGMLCSTQLSAIVPLVQQQQITGLTFLDSAPILCHILDSGGEQRLASFPSGTFRPARLKSLLSAMPQLKSLGLGLSCWAHTYYYDDQIDAELTIHLPMLETMTIIDWSSQMQQFLRSLSAPALRQFKLLLWYSSDDQNVSCLFIKDVPRFPNVQHLVFFSRYPFNREITEAFAGITHLTLRCHGTIIDDEDDEDIDGEDDEDIDDDNDEDIEVFWPTDLQYLTLDFAFEEIIGNRGFRVTGLQPQEDRPEHPLQISVFDSSEVINERILFQCYKELQQYGSLEGPRVDEFRQWQADGAPEPEDIDAVWMT</sequence>
<name>A0ACB8ARB9_9AGAM</name>
<dbReference type="EMBL" id="MU267596">
    <property type="protein sequence ID" value="KAH7915847.1"/>
    <property type="molecule type" value="Genomic_DNA"/>
</dbReference>
<evidence type="ECO:0000313" key="1">
    <source>
        <dbReference type="EMBL" id="KAH7915847.1"/>
    </source>
</evidence>
<evidence type="ECO:0000313" key="2">
    <source>
        <dbReference type="Proteomes" id="UP000790377"/>
    </source>
</evidence>
<gene>
    <name evidence="1" type="ORF">BJ138DRAFT_1141017</name>
</gene>
<proteinExistence type="predicted"/>
<comment type="caution">
    <text evidence="1">The sequence shown here is derived from an EMBL/GenBank/DDBJ whole genome shotgun (WGS) entry which is preliminary data.</text>
</comment>
<accession>A0ACB8ARB9</accession>
<reference evidence="1" key="1">
    <citation type="journal article" date="2021" name="New Phytol.">
        <title>Evolutionary innovations through gain and loss of genes in the ectomycorrhizal Boletales.</title>
        <authorList>
            <person name="Wu G."/>
            <person name="Miyauchi S."/>
            <person name="Morin E."/>
            <person name="Kuo A."/>
            <person name="Drula E."/>
            <person name="Varga T."/>
            <person name="Kohler A."/>
            <person name="Feng B."/>
            <person name="Cao Y."/>
            <person name="Lipzen A."/>
            <person name="Daum C."/>
            <person name="Hundley H."/>
            <person name="Pangilinan J."/>
            <person name="Johnson J."/>
            <person name="Barry K."/>
            <person name="LaButti K."/>
            <person name="Ng V."/>
            <person name="Ahrendt S."/>
            <person name="Min B."/>
            <person name="Choi I.G."/>
            <person name="Park H."/>
            <person name="Plett J.M."/>
            <person name="Magnuson J."/>
            <person name="Spatafora J.W."/>
            <person name="Nagy L.G."/>
            <person name="Henrissat B."/>
            <person name="Grigoriev I.V."/>
            <person name="Yang Z.L."/>
            <person name="Xu J."/>
            <person name="Martin F.M."/>
        </authorList>
    </citation>
    <scope>NUCLEOTIDE SEQUENCE</scope>
    <source>
        <strain evidence="1">ATCC 28755</strain>
    </source>
</reference>
<organism evidence="1 2">
    <name type="scientific">Hygrophoropsis aurantiaca</name>
    <dbReference type="NCBI Taxonomy" id="72124"/>
    <lineage>
        <taxon>Eukaryota</taxon>
        <taxon>Fungi</taxon>
        <taxon>Dikarya</taxon>
        <taxon>Basidiomycota</taxon>
        <taxon>Agaricomycotina</taxon>
        <taxon>Agaricomycetes</taxon>
        <taxon>Agaricomycetidae</taxon>
        <taxon>Boletales</taxon>
        <taxon>Coniophorineae</taxon>
        <taxon>Hygrophoropsidaceae</taxon>
        <taxon>Hygrophoropsis</taxon>
    </lineage>
</organism>
<protein>
    <submittedName>
        <fullName evidence="1">Uncharacterized protein</fullName>
    </submittedName>
</protein>